<dbReference type="STRING" id="1236973.JCM9157_2791"/>
<gene>
    <name evidence="2" type="ORF">JCM9157_2791</name>
</gene>
<evidence type="ECO:0000256" key="1">
    <source>
        <dbReference type="SAM" id="Phobius"/>
    </source>
</evidence>
<evidence type="ECO:0000313" key="3">
    <source>
        <dbReference type="Proteomes" id="UP000018896"/>
    </source>
</evidence>
<evidence type="ECO:0008006" key="4">
    <source>
        <dbReference type="Google" id="ProtNLM"/>
    </source>
</evidence>
<protein>
    <recommendedName>
        <fullName evidence="4">DUF3267 domain-containing protein</fullName>
    </recommendedName>
</protein>
<feature type="transmembrane region" description="Helical" evidence="1">
    <location>
        <begin position="80"/>
        <end position="99"/>
    </location>
</feature>
<reference evidence="2 3" key="1">
    <citation type="journal article" date="2014" name="Genome Announc.">
        <title>Draft Genome Sequences of Three Alkaliphilic Bacillus Strains, Bacillus wakoensis JCM 9140T, Bacillus akibai JCM 9157T, and Bacillus hemicellulosilyticus JCM 9152T.</title>
        <authorList>
            <person name="Yuki M."/>
            <person name="Oshima K."/>
            <person name="Suda W."/>
            <person name="Oshida Y."/>
            <person name="Kitamura K."/>
            <person name="Iida T."/>
            <person name="Hattori M."/>
            <person name="Ohkuma M."/>
        </authorList>
    </citation>
    <scope>NUCLEOTIDE SEQUENCE [LARGE SCALE GENOMIC DNA]</scope>
    <source>
        <strain evidence="2 3">JCM 9157</strain>
    </source>
</reference>
<keyword evidence="1" id="KW-1133">Transmembrane helix</keyword>
<feature type="transmembrane region" description="Helical" evidence="1">
    <location>
        <begin position="105"/>
        <end position="126"/>
    </location>
</feature>
<keyword evidence="1" id="KW-0472">Membrane</keyword>
<sequence length="155" mass="17566">MLFSFLFYYLVVSSLIPTTELTNIHLLLLITSIIILLFSHKALHLLPIWLCGKKATLKVQWFYFIPLLSIKTAKPLPRNLYLIALLTPVIVMTVFGALASATYPMYIALISILSSIHFGIAFFDIINASYLIKAPKKSFIEDHEEGFHILIKQAV</sequence>
<keyword evidence="1" id="KW-0812">Transmembrane</keyword>
<name>W4QWG8_HALA3</name>
<evidence type="ECO:0000313" key="2">
    <source>
        <dbReference type="EMBL" id="GAE35674.1"/>
    </source>
</evidence>
<dbReference type="InterPro" id="IPR021683">
    <property type="entry name" value="DUF3267"/>
</dbReference>
<dbReference type="AlphaFoldDB" id="W4QWG8"/>
<keyword evidence="3" id="KW-1185">Reference proteome</keyword>
<accession>W4QWG8</accession>
<feature type="transmembrane region" description="Helical" evidence="1">
    <location>
        <begin position="24"/>
        <end position="50"/>
    </location>
</feature>
<organism evidence="2 3">
    <name type="scientific">Halalkalibacter akibai (strain ATCC 43226 / DSM 21942 / CIP 109018 / JCM 9157 / 1139)</name>
    <name type="common">Bacillus akibai</name>
    <dbReference type="NCBI Taxonomy" id="1236973"/>
    <lineage>
        <taxon>Bacteria</taxon>
        <taxon>Bacillati</taxon>
        <taxon>Bacillota</taxon>
        <taxon>Bacilli</taxon>
        <taxon>Bacillales</taxon>
        <taxon>Bacillaceae</taxon>
        <taxon>Halalkalibacter</taxon>
    </lineage>
</organism>
<comment type="caution">
    <text evidence="2">The sequence shown here is derived from an EMBL/GenBank/DDBJ whole genome shotgun (WGS) entry which is preliminary data.</text>
</comment>
<proteinExistence type="predicted"/>
<dbReference type="EMBL" id="BAUV01000021">
    <property type="protein sequence ID" value="GAE35674.1"/>
    <property type="molecule type" value="Genomic_DNA"/>
</dbReference>
<dbReference type="Proteomes" id="UP000018896">
    <property type="component" value="Unassembled WGS sequence"/>
</dbReference>
<dbReference type="eggNOG" id="ENOG502ZR52">
    <property type="taxonomic scope" value="Bacteria"/>
</dbReference>
<dbReference type="Pfam" id="PF11667">
    <property type="entry name" value="DUF3267"/>
    <property type="match status" value="1"/>
</dbReference>